<keyword evidence="2" id="KW-1185">Reference proteome</keyword>
<dbReference type="RefSeq" id="WP_015284764.1">
    <property type="nucleotide sequence ID" value="NC_019943.1"/>
</dbReference>
<dbReference type="InParanoid" id="L0HCR2"/>
<dbReference type="KEGG" id="mfo:Metfor_0740"/>
<gene>
    <name evidence="1" type="ordered locus">Metfor_0740</name>
</gene>
<evidence type="ECO:0000313" key="2">
    <source>
        <dbReference type="Proteomes" id="UP000010824"/>
    </source>
</evidence>
<dbReference type="EMBL" id="CP003167">
    <property type="protein sequence ID" value="AGB01800.1"/>
    <property type="molecule type" value="Genomic_DNA"/>
</dbReference>
<dbReference type="AlphaFoldDB" id="L0HCR2"/>
<dbReference type="GeneID" id="43503249"/>
<accession>L0HCR2</accession>
<name>L0HCR2_METFS</name>
<reference evidence="1 2" key="2">
    <citation type="journal article" date="2014" name="Genome Announc.">
        <title>Complete Genome Sequence of Methanoregula formicica SMSPT, a Mesophilic Hydrogenotrophic Methanogen Isolated from a Methanogenic Upflow Anaerobic Sludge Blanket Reactor.</title>
        <authorList>
            <person name="Yamamoto K."/>
            <person name="Tamaki H."/>
            <person name="Cadillo-Quiroz H."/>
            <person name="Imachi H."/>
            <person name="Kyrpides N."/>
            <person name="Woyke T."/>
            <person name="Goodwin L."/>
            <person name="Zinder S.H."/>
            <person name="Kamagata Y."/>
            <person name="Liu W.T."/>
        </authorList>
    </citation>
    <scope>NUCLEOTIDE SEQUENCE [LARGE SCALE GENOMIC DNA]</scope>
    <source>
        <strain evidence="2">DSM 22288 / NBRC 105244 / SMSP</strain>
    </source>
</reference>
<sequence>MTLTGEQKLVLKTIFRMSTGNPSVLLERGLIENVRPSRERMEEVPAQHI</sequence>
<organism evidence="1 2">
    <name type="scientific">Methanoregula formicica (strain DSM 22288 / NBRC 105244 / SMSP)</name>
    <dbReference type="NCBI Taxonomy" id="593750"/>
    <lineage>
        <taxon>Archaea</taxon>
        <taxon>Methanobacteriati</taxon>
        <taxon>Methanobacteriota</taxon>
        <taxon>Stenosarchaea group</taxon>
        <taxon>Methanomicrobia</taxon>
        <taxon>Methanomicrobiales</taxon>
        <taxon>Methanoregulaceae</taxon>
        <taxon>Methanoregula</taxon>
    </lineage>
</organism>
<protein>
    <submittedName>
        <fullName evidence="1">Uncharacterized protein</fullName>
    </submittedName>
</protein>
<evidence type="ECO:0000313" key="1">
    <source>
        <dbReference type="EMBL" id="AGB01800.1"/>
    </source>
</evidence>
<dbReference type="Proteomes" id="UP000010824">
    <property type="component" value="Chromosome"/>
</dbReference>
<proteinExistence type="predicted"/>
<dbReference type="HOGENOM" id="CLU_3130832_0_0_2"/>
<reference evidence="2" key="1">
    <citation type="submission" date="2011-12" db="EMBL/GenBank/DDBJ databases">
        <title>Complete sequence of Methanoregula formicicum SMSP.</title>
        <authorList>
            <person name="Lucas S."/>
            <person name="Han J."/>
            <person name="Lapidus A."/>
            <person name="Cheng J.-F."/>
            <person name="Goodwin L."/>
            <person name="Pitluck S."/>
            <person name="Peters L."/>
            <person name="Ovchinnikova G."/>
            <person name="Teshima H."/>
            <person name="Detter J.C."/>
            <person name="Han C."/>
            <person name="Tapia R."/>
            <person name="Land M."/>
            <person name="Hauser L."/>
            <person name="Kyrpides N."/>
            <person name="Ivanova N."/>
            <person name="Pagani I."/>
            <person name="Imachi H."/>
            <person name="Tamaki H."/>
            <person name="Sekiguchi Y."/>
            <person name="Kamagata Y."/>
            <person name="Cadillo-Quiroz H."/>
            <person name="Zinder S."/>
            <person name="Liu W.-T."/>
            <person name="Woyke T."/>
        </authorList>
    </citation>
    <scope>NUCLEOTIDE SEQUENCE [LARGE SCALE GENOMIC DNA]</scope>
    <source>
        <strain evidence="2">DSM 22288 / NBRC 105244 / SMSP</strain>
    </source>
</reference>